<dbReference type="EMBL" id="KN834799">
    <property type="protein sequence ID" value="KIK56232.1"/>
    <property type="molecule type" value="Genomic_DNA"/>
</dbReference>
<accession>A0A0D0CDU0</accession>
<evidence type="ECO:0000256" key="1">
    <source>
        <dbReference type="SAM" id="MobiDB-lite"/>
    </source>
</evidence>
<feature type="region of interest" description="Disordered" evidence="1">
    <location>
        <begin position="1"/>
        <end position="32"/>
    </location>
</feature>
<keyword evidence="3" id="KW-1185">Reference proteome</keyword>
<organism evidence="2 3">
    <name type="scientific">Collybiopsis luxurians FD-317 M1</name>
    <dbReference type="NCBI Taxonomy" id="944289"/>
    <lineage>
        <taxon>Eukaryota</taxon>
        <taxon>Fungi</taxon>
        <taxon>Dikarya</taxon>
        <taxon>Basidiomycota</taxon>
        <taxon>Agaricomycotina</taxon>
        <taxon>Agaricomycetes</taxon>
        <taxon>Agaricomycetidae</taxon>
        <taxon>Agaricales</taxon>
        <taxon>Marasmiineae</taxon>
        <taxon>Omphalotaceae</taxon>
        <taxon>Collybiopsis</taxon>
        <taxon>Collybiopsis luxurians</taxon>
    </lineage>
</organism>
<dbReference type="Proteomes" id="UP000053593">
    <property type="component" value="Unassembled WGS sequence"/>
</dbReference>
<gene>
    <name evidence="2" type="ORF">GYMLUDRAFT_62091</name>
</gene>
<dbReference type="AlphaFoldDB" id="A0A0D0CDU0"/>
<protein>
    <submittedName>
        <fullName evidence="2">Unplaced genomic scaffold GYMLUscaffold_51, whole genome shotgun sequence</fullName>
    </submittedName>
</protein>
<sequence length="102" mass="11034">MTATPLQVGNGMSLRGNPDAHPAAPVMPAPKWSSMEVQVEKQCRSEDKVAKTVARQSAISRTAELKDRMLLDEVAANKVANSPPTIVQVKKTSPKNQVSRLI</sequence>
<evidence type="ECO:0000313" key="2">
    <source>
        <dbReference type="EMBL" id="KIK56232.1"/>
    </source>
</evidence>
<dbReference type="OrthoDB" id="3237371at2759"/>
<reference evidence="2 3" key="1">
    <citation type="submission" date="2014-04" db="EMBL/GenBank/DDBJ databases">
        <title>Evolutionary Origins and Diversification of the Mycorrhizal Mutualists.</title>
        <authorList>
            <consortium name="DOE Joint Genome Institute"/>
            <consortium name="Mycorrhizal Genomics Consortium"/>
            <person name="Kohler A."/>
            <person name="Kuo A."/>
            <person name="Nagy L.G."/>
            <person name="Floudas D."/>
            <person name="Copeland A."/>
            <person name="Barry K.W."/>
            <person name="Cichocki N."/>
            <person name="Veneault-Fourrey C."/>
            <person name="LaButti K."/>
            <person name="Lindquist E.A."/>
            <person name="Lipzen A."/>
            <person name="Lundell T."/>
            <person name="Morin E."/>
            <person name="Murat C."/>
            <person name="Riley R."/>
            <person name="Ohm R."/>
            <person name="Sun H."/>
            <person name="Tunlid A."/>
            <person name="Henrissat B."/>
            <person name="Grigoriev I.V."/>
            <person name="Hibbett D.S."/>
            <person name="Martin F."/>
        </authorList>
    </citation>
    <scope>NUCLEOTIDE SEQUENCE [LARGE SCALE GENOMIC DNA]</scope>
    <source>
        <strain evidence="2 3">FD-317 M1</strain>
    </source>
</reference>
<proteinExistence type="predicted"/>
<evidence type="ECO:0000313" key="3">
    <source>
        <dbReference type="Proteomes" id="UP000053593"/>
    </source>
</evidence>
<name>A0A0D0CDU0_9AGAR</name>
<dbReference type="HOGENOM" id="CLU_2277824_0_0_1"/>